<dbReference type="Proteomes" id="UP001567538">
    <property type="component" value="Unassembled WGS sequence"/>
</dbReference>
<organism evidence="1 2">
    <name type="scientific">Salvia divinorum</name>
    <name type="common">Maria pastora</name>
    <name type="synonym">Diviner's sage</name>
    <dbReference type="NCBI Taxonomy" id="28513"/>
    <lineage>
        <taxon>Eukaryota</taxon>
        <taxon>Viridiplantae</taxon>
        <taxon>Streptophyta</taxon>
        <taxon>Embryophyta</taxon>
        <taxon>Tracheophyta</taxon>
        <taxon>Spermatophyta</taxon>
        <taxon>Magnoliopsida</taxon>
        <taxon>eudicotyledons</taxon>
        <taxon>Gunneridae</taxon>
        <taxon>Pentapetalae</taxon>
        <taxon>asterids</taxon>
        <taxon>lamiids</taxon>
        <taxon>Lamiales</taxon>
        <taxon>Lamiaceae</taxon>
        <taxon>Nepetoideae</taxon>
        <taxon>Mentheae</taxon>
        <taxon>Salviinae</taxon>
        <taxon>Salvia</taxon>
        <taxon>Salvia subgen. Calosphace</taxon>
    </lineage>
</organism>
<keyword evidence="2" id="KW-1185">Reference proteome</keyword>
<dbReference type="AlphaFoldDB" id="A0ABD1II82"/>
<sequence length="142" mass="15519">MRAIPSTVNVLSHVLGSKEFLSNLSTYSDKLMLGKGVYFSLVSSPIPLPKFSLALRRQASSFHRRSPPPSLLFPPPLSTFPHRRTQSNTKPPCSVAALHFSPPLISLKLREMARGASIGRSTSLSNDPPPHEMARGAYVLTI</sequence>
<gene>
    <name evidence="1" type="ORF">AAHA92_00030</name>
</gene>
<comment type="caution">
    <text evidence="1">The sequence shown here is derived from an EMBL/GenBank/DDBJ whole genome shotgun (WGS) entry which is preliminary data.</text>
</comment>
<evidence type="ECO:0000313" key="1">
    <source>
        <dbReference type="EMBL" id="KAL1568410.1"/>
    </source>
</evidence>
<proteinExistence type="predicted"/>
<name>A0ABD1II82_SALDI</name>
<reference evidence="1 2" key="1">
    <citation type="submission" date="2024-06" db="EMBL/GenBank/DDBJ databases">
        <title>A chromosome level genome sequence of Diviner's sage (Salvia divinorum).</title>
        <authorList>
            <person name="Ford S.A."/>
            <person name="Ro D.-K."/>
            <person name="Ness R.W."/>
            <person name="Phillips M.A."/>
        </authorList>
    </citation>
    <scope>NUCLEOTIDE SEQUENCE [LARGE SCALE GENOMIC DNA]</scope>
    <source>
        <strain evidence="1">SAF-2024a</strain>
        <tissue evidence="1">Leaf</tissue>
    </source>
</reference>
<dbReference type="EMBL" id="JBEAFC010000001">
    <property type="protein sequence ID" value="KAL1568410.1"/>
    <property type="molecule type" value="Genomic_DNA"/>
</dbReference>
<accession>A0ABD1II82</accession>
<protein>
    <submittedName>
        <fullName evidence="1">Uncharacterized protein</fullName>
    </submittedName>
</protein>
<evidence type="ECO:0000313" key="2">
    <source>
        <dbReference type="Proteomes" id="UP001567538"/>
    </source>
</evidence>